<feature type="signal peptide" evidence="11">
    <location>
        <begin position="1"/>
        <end position="16"/>
    </location>
</feature>
<dbReference type="Pfam" id="PF11051">
    <property type="entry name" value="Mannosyl_trans3"/>
    <property type="match status" value="1"/>
</dbReference>
<evidence type="ECO:0000256" key="5">
    <source>
        <dbReference type="ARBA" id="ARBA00022692"/>
    </source>
</evidence>
<dbReference type="PANTHER" id="PTHR31646">
    <property type="entry name" value="ALPHA-1,2-MANNOSYLTRANSFERASE MNN2"/>
    <property type="match status" value="1"/>
</dbReference>
<name>A0A0P1AD00_PLAHL</name>
<dbReference type="Proteomes" id="UP000054928">
    <property type="component" value="Unassembled WGS sequence"/>
</dbReference>
<evidence type="ECO:0000256" key="7">
    <source>
        <dbReference type="ARBA" id="ARBA00022989"/>
    </source>
</evidence>
<dbReference type="RefSeq" id="XP_024574597.1">
    <property type="nucleotide sequence ID" value="XM_024723641.1"/>
</dbReference>
<keyword evidence="4" id="KW-0808">Transferase</keyword>
<evidence type="ECO:0000256" key="10">
    <source>
        <dbReference type="ARBA" id="ARBA00037847"/>
    </source>
</evidence>
<evidence type="ECO:0000313" key="13">
    <source>
        <dbReference type="Proteomes" id="UP000054928"/>
    </source>
</evidence>
<dbReference type="Gene3D" id="3.90.550.10">
    <property type="entry name" value="Spore Coat Polysaccharide Biosynthesis Protein SpsA, Chain A"/>
    <property type="match status" value="1"/>
</dbReference>
<keyword evidence="7" id="KW-1133">Transmembrane helix</keyword>
<evidence type="ECO:0000256" key="11">
    <source>
        <dbReference type="SAM" id="SignalP"/>
    </source>
</evidence>
<proteinExistence type="inferred from homology"/>
<dbReference type="SUPFAM" id="SSF53448">
    <property type="entry name" value="Nucleotide-diphospho-sugar transferases"/>
    <property type="match status" value="1"/>
</dbReference>
<comment type="similarity">
    <text evidence="3">Belongs to the MNN1/MNT family.</text>
</comment>
<protein>
    <submittedName>
        <fullName evidence="12">RxLR-like protein</fullName>
    </submittedName>
</protein>
<dbReference type="EMBL" id="CCYD01000321">
    <property type="protein sequence ID" value="CEG38228.1"/>
    <property type="molecule type" value="Genomic_DNA"/>
</dbReference>
<dbReference type="OMA" id="IFNIQPT"/>
<sequence>MMFVFFVFVVLTCALGLICVASLIQQRDLQLQRLALRSLHGNEHDSVNQRVDSIDKVKYRSKAQSDFENFECVGWKAQRNCSSDGGPDPMNDRACNATVYNSESGFCEIRDKITGELHQVMKMHCNSLRSDVMFRCDEFATFLSYGRIAIEYVHDTTFSMKKCRKQLVEDQTCNSNDTIKTNLEVHNANRSDYLPGMAYERGIVVVVYENVLLSVYALVRSLRSLGCTLPVELWYKRSETDPMNPLLRDLTSRYGAYIREIRDPRAATYYTKTYAVFYSAFDQVLLLDADNFAVRNPTYLFDTSEFQTTGAIFWPDFWHFKKTIFNIQPTSFVWEVFDLQPVDMFEQESGQVLIDRKKHVKALNVLMYYAFHPHVFERLRLVWGDKDLFRFAWLKTASSFHMIETPPGAAGVKLPDQNIFCGVTMVQHDPKRGIVFLHRNQQKLSSNSRDKVWAHIQEFRVDEVNLEEYDIRGANGGRCFPNFKRCFGKDMDYEKAFTVQAIDKLPFANLEQQLLNFVHEAMSL</sequence>
<dbReference type="OrthoDB" id="430354at2759"/>
<keyword evidence="11" id="KW-0732">Signal</keyword>
<evidence type="ECO:0000256" key="6">
    <source>
        <dbReference type="ARBA" id="ARBA00022968"/>
    </source>
</evidence>
<keyword evidence="13" id="KW-1185">Reference proteome</keyword>
<dbReference type="GeneID" id="36403370"/>
<dbReference type="STRING" id="4781.A0A0P1AD00"/>
<keyword evidence="5" id="KW-0812">Transmembrane</keyword>
<comment type="subcellular location">
    <subcellularLocation>
        <location evidence="10">Endomembrane system</location>
        <topology evidence="10">Single-pass membrane protein</topology>
    </subcellularLocation>
    <subcellularLocation>
        <location evidence="1">Golgi apparatus membrane</location>
    </subcellularLocation>
    <subcellularLocation>
        <location evidence="2">Membrane</location>
        <topology evidence="2">Single-pass type II membrane protein</topology>
    </subcellularLocation>
</comment>
<evidence type="ECO:0000256" key="9">
    <source>
        <dbReference type="ARBA" id="ARBA00023136"/>
    </source>
</evidence>
<evidence type="ECO:0000256" key="3">
    <source>
        <dbReference type="ARBA" id="ARBA00009105"/>
    </source>
</evidence>
<evidence type="ECO:0000256" key="2">
    <source>
        <dbReference type="ARBA" id="ARBA00004606"/>
    </source>
</evidence>
<dbReference type="InterPro" id="IPR022751">
    <property type="entry name" value="Alpha_mannosyltransferase"/>
</dbReference>
<dbReference type="PANTHER" id="PTHR31646:SF1">
    <property type="entry name" value="ALPHA-1,2-MANNOSYLTRANSFERASE MNN2"/>
    <property type="match status" value="1"/>
</dbReference>
<reference evidence="13" key="1">
    <citation type="submission" date="2014-09" db="EMBL/GenBank/DDBJ databases">
        <authorList>
            <person name="Sharma Rahul"/>
            <person name="Thines Marco"/>
        </authorList>
    </citation>
    <scope>NUCLEOTIDE SEQUENCE [LARGE SCALE GENOMIC DNA]</scope>
</reference>
<dbReference type="AlphaFoldDB" id="A0A0P1AD00"/>
<dbReference type="InterPro" id="IPR029044">
    <property type="entry name" value="Nucleotide-diphossugar_trans"/>
</dbReference>
<organism evidence="12 13">
    <name type="scientific">Plasmopara halstedii</name>
    <name type="common">Downy mildew of sunflower</name>
    <dbReference type="NCBI Taxonomy" id="4781"/>
    <lineage>
        <taxon>Eukaryota</taxon>
        <taxon>Sar</taxon>
        <taxon>Stramenopiles</taxon>
        <taxon>Oomycota</taxon>
        <taxon>Peronosporomycetes</taxon>
        <taxon>Peronosporales</taxon>
        <taxon>Peronosporaceae</taxon>
        <taxon>Plasmopara</taxon>
    </lineage>
</organism>
<dbReference type="GO" id="GO:0046354">
    <property type="term" value="P:mannan biosynthetic process"/>
    <property type="evidence" value="ECO:0007669"/>
    <property type="project" value="TreeGrafter"/>
</dbReference>
<accession>A0A0P1AD00</accession>
<evidence type="ECO:0000256" key="1">
    <source>
        <dbReference type="ARBA" id="ARBA00004394"/>
    </source>
</evidence>
<evidence type="ECO:0000256" key="8">
    <source>
        <dbReference type="ARBA" id="ARBA00023034"/>
    </source>
</evidence>
<keyword evidence="6" id="KW-0735">Signal-anchor</keyword>
<feature type="chain" id="PRO_5006058571" evidence="11">
    <location>
        <begin position="17"/>
        <end position="524"/>
    </location>
</feature>
<evidence type="ECO:0000313" key="12">
    <source>
        <dbReference type="EMBL" id="CEG38228.1"/>
    </source>
</evidence>
<dbReference type="GO" id="GO:0000139">
    <property type="term" value="C:Golgi membrane"/>
    <property type="evidence" value="ECO:0007669"/>
    <property type="project" value="UniProtKB-SubCell"/>
</dbReference>
<dbReference type="GO" id="GO:0000026">
    <property type="term" value="F:alpha-1,2-mannosyltransferase activity"/>
    <property type="evidence" value="ECO:0007669"/>
    <property type="project" value="TreeGrafter"/>
</dbReference>
<keyword evidence="8" id="KW-0333">Golgi apparatus</keyword>
<keyword evidence="9" id="KW-0472">Membrane</keyword>
<evidence type="ECO:0000256" key="4">
    <source>
        <dbReference type="ARBA" id="ARBA00022679"/>
    </source>
</evidence>